<proteinExistence type="predicted"/>
<sequence>MFYAFTLQISYHATSSNPTRTFNELSAVIRLTHKYNVSQVEEQALSSLHEFDFPTSFSAYSNPLPGSPLAVDPWLNIAIVNLARLTDTPSLLPLALFRCTYLGSNLFDGWTREDGTVEHLAEADLCRCVDGRAILAHEYTVFLIALFDDTVSPACAQRNTCRASLRRMQRAAVCSGGLALEHDALKDWVWVINSIAGSGQVCRSCTGGLVERAQTGQKGIFERLPEIFGITVDGWGTEQLATAVVAGEGG</sequence>
<protein>
    <submittedName>
        <fullName evidence="1">N/A</fullName>
    </submittedName>
</protein>
<evidence type="ECO:0000313" key="1">
    <source>
        <dbReference type="EMBL" id="VWP00253.1"/>
    </source>
</evidence>
<gene>
    <name evidence="1" type="primary">I1R980</name>
</gene>
<accession>A0A5K1K3E9</accession>
<organism evidence="1">
    <name type="scientific">Ganoderma boninense</name>
    <dbReference type="NCBI Taxonomy" id="34458"/>
    <lineage>
        <taxon>Eukaryota</taxon>
        <taxon>Fungi</taxon>
        <taxon>Dikarya</taxon>
        <taxon>Basidiomycota</taxon>
        <taxon>Agaricomycotina</taxon>
        <taxon>Agaricomycetes</taxon>
        <taxon>Polyporales</taxon>
        <taxon>Polyporaceae</taxon>
        <taxon>Ganoderma</taxon>
    </lineage>
</organism>
<dbReference type="AlphaFoldDB" id="A0A5K1K3E9"/>
<dbReference type="EMBL" id="LR728301">
    <property type="protein sequence ID" value="VWP00253.1"/>
    <property type="molecule type" value="Genomic_DNA"/>
</dbReference>
<name>A0A5K1K3E9_9APHY</name>
<reference evidence="1" key="1">
    <citation type="submission" date="2019-10" db="EMBL/GenBank/DDBJ databases">
        <authorList>
            <person name="Nor Muhammad N."/>
        </authorList>
    </citation>
    <scope>NUCLEOTIDE SEQUENCE</scope>
</reference>